<keyword evidence="1" id="KW-1185">Reference proteome</keyword>
<accession>A0A915IWY0</accession>
<evidence type="ECO:0000313" key="2">
    <source>
        <dbReference type="WBParaSite" id="nRc.2.0.1.t18705-RA"/>
    </source>
</evidence>
<reference evidence="2" key="1">
    <citation type="submission" date="2022-11" db="UniProtKB">
        <authorList>
            <consortium name="WormBaseParasite"/>
        </authorList>
    </citation>
    <scope>IDENTIFICATION</scope>
</reference>
<protein>
    <submittedName>
        <fullName evidence="2">Uncharacterized protein</fullName>
    </submittedName>
</protein>
<dbReference type="AlphaFoldDB" id="A0A915IWY0"/>
<dbReference type="Proteomes" id="UP000887565">
    <property type="component" value="Unplaced"/>
</dbReference>
<organism evidence="1 2">
    <name type="scientific">Romanomermis culicivorax</name>
    <name type="common">Nematode worm</name>
    <dbReference type="NCBI Taxonomy" id="13658"/>
    <lineage>
        <taxon>Eukaryota</taxon>
        <taxon>Metazoa</taxon>
        <taxon>Ecdysozoa</taxon>
        <taxon>Nematoda</taxon>
        <taxon>Enoplea</taxon>
        <taxon>Dorylaimia</taxon>
        <taxon>Mermithida</taxon>
        <taxon>Mermithoidea</taxon>
        <taxon>Mermithidae</taxon>
        <taxon>Romanomermis</taxon>
    </lineage>
</organism>
<dbReference type="WBParaSite" id="nRc.2.0.1.t18705-RA">
    <property type="protein sequence ID" value="nRc.2.0.1.t18705-RA"/>
    <property type="gene ID" value="nRc.2.0.1.g18705"/>
</dbReference>
<evidence type="ECO:0000313" key="1">
    <source>
        <dbReference type="Proteomes" id="UP000887565"/>
    </source>
</evidence>
<name>A0A915IWY0_ROMCU</name>
<sequence length="60" mass="6602">MTKDTFAAPPICIKIVSTANSCLSTSTGAIRKLMEKAVYMIRKEIGCCENSMEKLKNFPS</sequence>
<proteinExistence type="predicted"/>